<accession>A0A1H0UGJ8</accession>
<dbReference type="InterPro" id="IPR045646">
    <property type="entry name" value="DUF6402"/>
</dbReference>
<proteinExistence type="predicted"/>
<reference evidence="2" key="1">
    <citation type="submission" date="2016-10" db="EMBL/GenBank/DDBJ databases">
        <authorList>
            <person name="Varghese N."/>
            <person name="Submissions S."/>
        </authorList>
    </citation>
    <scope>NUCLEOTIDE SEQUENCE [LARGE SCALE GENOMIC DNA]</scope>
    <source>
        <strain evidence="2">DSM 17101</strain>
    </source>
</reference>
<dbReference type="RefSeq" id="WP_092836021.1">
    <property type="nucleotide sequence ID" value="NZ_CP028290.1"/>
</dbReference>
<organism evidence="1 2">
    <name type="scientific">Paracidovorax cattleyae</name>
    <dbReference type="NCBI Taxonomy" id="80868"/>
    <lineage>
        <taxon>Bacteria</taxon>
        <taxon>Pseudomonadati</taxon>
        <taxon>Pseudomonadota</taxon>
        <taxon>Betaproteobacteria</taxon>
        <taxon>Burkholderiales</taxon>
        <taxon>Comamonadaceae</taxon>
        <taxon>Paracidovorax</taxon>
    </lineage>
</organism>
<name>A0A1H0UGJ8_9BURK</name>
<gene>
    <name evidence="1" type="ORF">SAMN04489708_119101</name>
</gene>
<sequence length="297" mass="33485">MVDLMKAPQEALQAILGRSNKPKYATPLFQLRDIPSVMRSRLGWPVAAALMERWFNGAAYQMTPEVKGSVEGQRLSQLPSAQLDETTISMGWALGFARVQAAMDRLRTNWASPAGIAQLRDQVERHNKGRQQQCWRFGDLTLPAKILDKTCQVNYLVFGRMSDPMDDFYGAMGEAQLKVAVTGIVTPLGSGKAMVEIDELGFYLRDSYDFNDGKSFISQPLGCWGFNGMECGILTHLTVPIEDVVADDSPESVQSHKYLVQNQDFRRWREKNNRGGDFMVVSDVHRIKLPFPQKFSW</sequence>
<protein>
    <submittedName>
        <fullName evidence="1">Uncharacterized protein</fullName>
    </submittedName>
</protein>
<dbReference type="OrthoDB" id="6986732at2"/>
<evidence type="ECO:0000313" key="2">
    <source>
        <dbReference type="Proteomes" id="UP000199317"/>
    </source>
</evidence>
<dbReference type="Pfam" id="PF19940">
    <property type="entry name" value="DUF6402"/>
    <property type="match status" value="1"/>
</dbReference>
<keyword evidence="2" id="KW-1185">Reference proteome</keyword>
<dbReference type="Proteomes" id="UP000199317">
    <property type="component" value="Unassembled WGS sequence"/>
</dbReference>
<evidence type="ECO:0000313" key="1">
    <source>
        <dbReference type="EMBL" id="SDP64986.1"/>
    </source>
</evidence>
<dbReference type="EMBL" id="FNJL01000019">
    <property type="protein sequence ID" value="SDP64986.1"/>
    <property type="molecule type" value="Genomic_DNA"/>
</dbReference>
<dbReference type="AlphaFoldDB" id="A0A1H0UGJ8"/>